<name>A0AAI8IRF9_9ENTR</name>
<evidence type="ECO:0000313" key="10">
    <source>
        <dbReference type="EMBL" id="AWL60796.1"/>
    </source>
</evidence>
<evidence type="ECO:0000313" key="12">
    <source>
        <dbReference type="Proteomes" id="UP000245760"/>
    </source>
</evidence>
<dbReference type="InterPro" id="IPR039420">
    <property type="entry name" value="WalR-like"/>
</dbReference>
<reference evidence="11 12" key="1">
    <citation type="submission" date="2018-05" db="EMBL/GenBank/DDBJ databases">
        <title>Klebsiella quasipneumonaiae provides a window into carbapenemase gene transfer, plasmid rearrangements and nosocomial acquisition from the hospital environment.</title>
        <authorList>
            <person name="Mathers A.J."/>
            <person name="Vegesana K."/>
            <person name="Stoesser N."/>
            <person name="Crook D."/>
            <person name="Vaughan A."/>
            <person name="Barry K."/>
            <person name="Parikh H."/>
            <person name="Sebra R."/>
            <person name="Kotay S."/>
            <person name="Walker A.S."/>
            <person name="Sheppard A.E."/>
        </authorList>
    </citation>
    <scope>NUCLEOTIDE SEQUENCE [LARGE SCALE GENOMIC DNA]</scope>
    <source>
        <strain evidence="9 12">CAV1947</strain>
        <strain evidence="10 11">CAV2018</strain>
        <plasmid evidence="12">pkpc_cav1947-412</plasmid>
        <plasmid evidence="9">pKPC_CAV1947-412</plasmid>
        <plasmid evidence="11">pkpc_cav2018-435</plasmid>
        <plasmid evidence="10">pKPC_CAV2018-435</plasmid>
    </source>
</reference>
<organism evidence="10 11">
    <name type="scientific">Klebsiella quasipneumoniae</name>
    <dbReference type="NCBI Taxonomy" id="1463165"/>
    <lineage>
        <taxon>Bacteria</taxon>
        <taxon>Pseudomonadati</taxon>
        <taxon>Pseudomonadota</taxon>
        <taxon>Gammaproteobacteria</taxon>
        <taxon>Enterobacterales</taxon>
        <taxon>Enterobacteriaceae</taxon>
        <taxon>Klebsiella/Raoultella group</taxon>
        <taxon>Klebsiella</taxon>
        <taxon>Klebsiella pneumoniae complex</taxon>
    </lineage>
</organism>
<feature type="domain" description="HTH luxR-type" evidence="7">
    <location>
        <begin position="234"/>
        <end position="299"/>
    </location>
</feature>
<dbReference type="SUPFAM" id="SSF52172">
    <property type="entry name" value="CheY-like"/>
    <property type="match status" value="1"/>
</dbReference>
<gene>
    <name evidence="10" type="ORF">DKC00_03190</name>
    <name evidence="9" type="ORF">DKC11_03030</name>
</gene>
<dbReference type="GO" id="GO:0005829">
    <property type="term" value="C:cytosol"/>
    <property type="evidence" value="ECO:0007669"/>
    <property type="project" value="TreeGrafter"/>
</dbReference>
<dbReference type="Gene3D" id="1.10.10.10">
    <property type="entry name" value="Winged helix-like DNA-binding domain superfamily/Winged helix DNA-binding domain"/>
    <property type="match status" value="1"/>
</dbReference>
<evidence type="ECO:0000256" key="6">
    <source>
        <dbReference type="PROSITE-ProRule" id="PRU00169"/>
    </source>
</evidence>
<dbReference type="InterPro" id="IPR036388">
    <property type="entry name" value="WH-like_DNA-bd_sf"/>
</dbReference>
<dbReference type="GO" id="GO:0000976">
    <property type="term" value="F:transcription cis-regulatory region binding"/>
    <property type="evidence" value="ECO:0007669"/>
    <property type="project" value="TreeGrafter"/>
</dbReference>
<dbReference type="SMART" id="SM00448">
    <property type="entry name" value="REC"/>
    <property type="match status" value="1"/>
</dbReference>
<sequence length="299" mass="33513">MTNPEKATVLVVDDDIDTISMLNDALDSAGFTVLIALDGVQALAITRQIIPHIILMDAMMPQLDGFETSVQLRQNPGLDQVPIIFMTGLNETEAVLNAFSAGVVDYVVKPVQLAELLARVRTHLRNSQLTSSAYRTLDSAGQLTCSINRQGEVIWATPGARLLLTPFCRTAFNLNATTSRLLLDWLDSHPEQGLPIQLKEASECLNWYLVHQTGPSHYVLRLDRPEKESDTIDSLRHHFSLTPREAEITFWLVKGKTNREIAQILTLSPRTVNKHLEQVFRKLEVDNRTSATARVMRCF</sequence>
<dbReference type="EMBL" id="CP029431">
    <property type="protein sequence ID" value="AWL60796.1"/>
    <property type="molecule type" value="Genomic_DNA"/>
</dbReference>
<dbReference type="InterPro" id="IPR016032">
    <property type="entry name" value="Sig_transdc_resp-reg_C-effctor"/>
</dbReference>
<geneLocation type="plasmid" evidence="11">
    <name>pkpc_cav2018-435</name>
</geneLocation>
<dbReference type="InterPro" id="IPR011006">
    <property type="entry name" value="CheY-like_superfamily"/>
</dbReference>
<keyword evidence="4 10" id="KW-0238">DNA-binding</keyword>
<geneLocation type="plasmid" evidence="9">
    <name>pKPC_CAV1947-412</name>
</geneLocation>
<dbReference type="GO" id="GO:0000156">
    <property type="term" value="F:phosphorelay response regulator activity"/>
    <property type="evidence" value="ECO:0007669"/>
    <property type="project" value="TreeGrafter"/>
</dbReference>
<dbReference type="Proteomes" id="UP000245760">
    <property type="component" value="Plasmid pKPC_CAV1947-412"/>
</dbReference>
<dbReference type="InterPro" id="IPR001789">
    <property type="entry name" value="Sig_transdc_resp-reg_receiver"/>
</dbReference>
<dbReference type="AlphaFoldDB" id="A0AAI8IRF9"/>
<dbReference type="PRINTS" id="PR00038">
    <property type="entry name" value="HTHLUXR"/>
</dbReference>
<dbReference type="Gene3D" id="3.40.50.2300">
    <property type="match status" value="1"/>
</dbReference>
<dbReference type="EMBL" id="CP029442">
    <property type="protein sequence ID" value="AWL54872.1"/>
    <property type="molecule type" value="Genomic_DNA"/>
</dbReference>
<geneLocation type="plasmid" evidence="12">
    <name>pkpc_cav1947-412</name>
</geneLocation>
<dbReference type="SMART" id="SM00421">
    <property type="entry name" value="HTH_LUXR"/>
    <property type="match status" value="1"/>
</dbReference>
<evidence type="ECO:0000256" key="2">
    <source>
        <dbReference type="ARBA" id="ARBA00023012"/>
    </source>
</evidence>
<keyword evidence="2" id="KW-0902">Two-component regulatory system</keyword>
<evidence type="ECO:0000256" key="3">
    <source>
        <dbReference type="ARBA" id="ARBA00023015"/>
    </source>
</evidence>
<dbReference type="GO" id="GO:0006355">
    <property type="term" value="P:regulation of DNA-templated transcription"/>
    <property type="evidence" value="ECO:0007669"/>
    <property type="project" value="InterPro"/>
</dbReference>
<dbReference type="InterPro" id="IPR000792">
    <property type="entry name" value="Tscrpt_reg_LuxR_C"/>
</dbReference>
<keyword evidence="1 6" id="KW-0597">Phosphoprotein</keyword>
<accession>A0AAI8IRF9</accession>
<dbReference type="PROSITE" id="PS50043">
    <property type="entry name" value="HTH_LUXR_2"/>
    <property type="match status" value="1"/>
</dbReference>
<dbReference type="Pfam" id="PF00196">
    <property type="entry name" value="GerE"/>
    <property type="match status" value="1"/>
</dbReference>
<proteinExistence type="predicted"/>
<dbReference type="Pfam" id="PF00072">
    <property type="entry name" value="Response_reg"/>
    <property type="match status" value="1"/>
</dbReference>
<keyword evidence="12" id="KW-1185">Reference proteome</keyword>
<dbReference type="Proteomes" id="UP000245649">
    <property type="component" value="Plasmid pKPC_CAV2018-435"/>
</dbReference>
<dbReference type="RefSeq" id="WP_048998036.1">
    <property type="nucleotide sequence ID" value="NZ_CP029431.1"/>
</dbReference>
<geneLocation type="plasmid" evidence="10">
    <name>pKPC_CAV2018-435</name>
</geneLocation>
<evidence type="ECO:0000313" key="9">
    <source>
        <dbReference type="EMBL" id="AWL54872.1"/>
    </source>
</evidence>
<evidence type="ECO:0000256" key="5">
    <source>
        <dbReference type="ARBA" id="ARBA00023163"/>
    </source>
</evidence>
<dbReference type="GO" id="GO:0032993">
    <property type="term" value="C:protein-DNA complex"/>
    <property type="evidence" value="ECO:0007669"/>
    <property type="project" value="TreeGrafter"/>
</dbReference>
<evidence type="ECO:0000256" key="1">
    <source>
        <dbReference type="ARBA" id="ARBA00022553"/>
    </source>
</evidence>
<evidence type="ECO:0000256" key="4">
    <source>
        <dbReference type="ARBA" id="ARBA00023125"/>
    </source>
</evidence>
<evidence type="ECO:0000259" key="8">
    <source>
        <dbReference type="PROSITE" id="PS50110"/>
    </source>
</evidence>
<keyword evidence="3" id="KW-0805">Transcription regulation</keyword>
<feature type="modified residue" description="4-aspartylphosphate" evidence="6">
    <location>
        <position position="57"/>
    </location>
</feature>
<dbReference type="PANTHER" id="PTHR48111">
    <property type="entry name" value="REGULATOR OF RPOS"/>
    <property type="match status" value="1"/>
</dbReference>
<keyword evidence="5" id="KW-0804">Transcription</keyword>
<dbReference type="PROSITE" id="PS50110">
    <property type="entry name" value="RESPONSE_REGULATORY"/>
    <property type="match status" value="1"/>
</dbReference>
<dbReference type="CDD" id="cd06170">
    <property type="entry name" value="LuxR_C_like"/>
    <property type="match status" value="1"/>
</dbReference>
<feature type="domain" description="Response regulatory" evidence="8">
    <location>
        <begin position="8"/>
        <end position="124"/>
    </location>
</feature>
<evidence type="ECO:0000259" key="7">
    <source>
        <dbReference type="PROSITE" id="PS50043"/>
    </source>
</evidence>
<evidence type="ECO:0000313" key="11">
    <source>
        <dbReference type="Proteomes" id="UP000245649"/>
    </source>
</evidence>
<dbReference type="SUPFAM" id="SSF46894">
    <property type="entry name" value="C-terminal effector domain of the bipartite response regulators"/>
    <property type="match status" value="1"/>
</dbReference>
<keyword evidence="10" id="KW-0614">Plasmid</keyword>
<dbReference type="PANTHER" id="PTHR48111:SF1">
    <property type="entry name" value="TWO-COMPONENT RESPONSE REGULATOR ORR33"/>
    <property type="match status" value="1"/>
</dbReference>
<protein>
    <submittedName>
        <fullName evidence="10">DNA-binding response regulator</fullName>
    </submittedName>
</protein>